<name>A0A9P8XWC9_9PEZI</name>
<sequence>MSRGNVRRDDYGLRKDLRQRLGFAEDIDETPEAFTERNNLIRALAQVRSLTKNLRYELDLNGFLQSELDRLVSLLEGQTSSATAPLGGLQFQLVEQAGEQPYCRENPNGVHYATPSHWLVRGWIPKACIVARLTLEEFEKYCVDNKVITKEEGVASFDPLSRLQLSELTLSPSRKEQCNVRDSAFVIEPS</sequence>
<protein>
    <submittedName>
        <fullName evidence="1">Uncharacterized protein</fullName>
    </submittedName>
</protein>
<evidence type="ECO:0000313" key="1">
    <source>
        <dbReference type="EMBL" id="KAH7016340.1"/>
    </source>
</evidence>
<comment type="caution">
    <text evidence="1">The sequence shown here is derived from an EMBL/GenBank/DDBJ whole genome shotgun (WGS) entry which is preliminary data.</text>
</comment>
<dbReference type="Proteomes" id="UP000756346">
    <property type="component" value="Unassembled WGS sequence"/>
</dbReference>
<dbReference type="AlphaFoldDB" id="A0A9P8XWC9"/>
<dbReference type="GeneID" id="70186955"/>
<dbReference type="EMBL" id="JAGTJQ010000012">
    <property type="protein sequence ID" value="KAH7016340.1"/>
    <property type="molecule type" value="Genomic_DNA"/>
</dbReference>
<reference evidence="1" key="1">
    <citation type="journal article" date="2021" name="Nat. Commun.">
        <title>Genetic determinants of endophytism in the Arabidopsis root mycobiome.</title>
        <authorList>
            <person name="Mesny F."/>
            <person name="Miyauchi S."/>
            <person name="Thiergart T."/>
            <person name="Pickel B."/>
            <person name="Atanasova L."/>
            <person name="Karlsson M."/>
            <person name="Huettel B."/>
            <person name="Barry K.W."/>
            <person name="Haridas S."/>
            <person name="Chen C."/>
            <person name="Bauer D."/>
            <person name="Andreopoulos W."/>
            <person name="Pangilinan J."/>
            <person name="LaButti K."/>
            <person name="Riley R."/>
            <person name="Lipzen A."/>
            <person name="Clum A."/>
            <person name="Drula E."/>
            <person name="Henrissat B."/>
            <person name="Kohler A."/>
            <person name="Grigoriev I.V."/>
            <person name="Martin F.M."/>
            <person name="Hacquard S."/>
        </authorList>
    </citation>
    <scope>NUCLEOTIDE SEQUENCE</scope>
    <source>
        <strain evidence="1">MPI-CAGE-CH-0230</strain>
    </source>
</reference>
<accession>A0A9P8XWC9</accession>
<dbReference type="RefSeq" id="XP_046005964.1">
    <property type="nucleotide sequence ID" value="XM_046157409.1"/>
</dbReference>
<keyword evidence="2" id="KW-1185">Reference proteome</keyword>
<evidence type="ECO:0000313" key="2">
    <source>
        <dbReference type="Proteomes" id="UP000756346"/>
    </source>
</evidence>
<dbReference type="OrthoDB" id="4778658at2759"/>
<proteinExistence type="predicted"/>
<organism evidence="1 2">
    <name type="scientific">Microdochium trichocladiopsis</name>
    <dbReference type="NCBI Taxonomy" id="1682393"/>
    <lineage>
        <taxon>Eukaryota</taxon>
        <taxon>Fungi</taxon>
        <taxon>Dikarya</taxon>
        <taxon>Ascomycota</taxon>
        <taxon>Pezizomycotina</taxon>
        <taxon>Sordariomycetes</taxon>
        <taxon>Xylariomycetidae</taxon>
        <taxon>Xylariales</taxon>
        <taxon>Microdochiaceae</taxon>
        <taxon>Microdochium</taxon>
    </lineage>
</organism>
<gene>
    <name evidence="1" type="ORF">B0I36DRAFT_355147</name>
</gene>